<organism evidence="3 4">
    <name type="scientific">Arachis hypogaea</name>
    <name type="common">Peanut</name>
    <dbReference type="NCBI Taxonomy" id="3818"/>
    <lineage>
        <taxon>Eukaryota</taxon>
        <taxon>Viridiplantae</taxon>
        <taxon>Streptophyta</taxon>
        <taxon>Embryophyta</taxon>
        <taxon>Tracheophyta</taxon>
        <taxon>Spermatophyta</taxon>
        <taxon>Magnoliopsida</taxon>
        <taxon>eudicotyledons</taxon>
        <taxon>Gunneridae</taxon>
        <taxon>Pentapetalae</taxon>
        <taxon>rosids</taxon>
        <taxon>fabids</taxon>
        <taxon>Fabales</taxon>
        <taxon>Fabaceae</taxon>
        <taxon>Papilionoideae</taxon>
        <taxon>50 kb inversion clade</taxon>
        <taxon>dalbergioids sensu lato</taxon>
        <taxon>Dalbergieae</taxon>
        <taxon>Pterocarpus clade</taxon>
        <taxon>Arachis</taxon>
    </lineage>
</organism>
<feature type="compositionally biased region" description="Low complexity" evidence="2">
    <location>
        <begin position="10"/>
        <end position="21"/>
    </location>
</feature>
<name>A0A445CFQ0_ARAHY</name>
<keyword evidence="4" id="KW-1185">Reference proteome</keyword>
<feature type="coiled-coil region" evidence="1">
    <location>
        <begin position="340"/>
        <end position="381"/>
    </location>
</feature>
<feature type="compositionally biased region" description="Acidic residues" evidence="2">
    <location>
        <begin position="124"/>
        <end position="145"/>
    </location>
</feature>
<evidence type="ECO:0000256" key="1">
    <source>
        <dbReference type="SAM" id="Coils"/>
    </source>
</evidence>
<gene>
    <name evidence="3" type="ORF">Ahy_A07g036265</name>
</gene>
<feature type="region of interest" description="Disordered" evidence="2">
    <location>
        <begin position="1"/>
        <end position="21"/>
    </location>
</feature>
<dbReference type="AlphaFoldDB" id="A0A445CFQ0"/>
<protein>
    <recommendedName>
        <fullName evidence="5">Transposase, Ptta/En/Spm, plant</fullName>
    </recommendedName>
</protein>
<dbReference type="PANTHER" id="PTHR33144">
    <property type="entry name" value="OS10G0409366 PROTEIN-RELATED"/>
    <property type="match status" value="1"/>
</dbReference>
<dbReference type="EMBL" id="SDMP01000007">
    <property type="protein sequence ID" value="RYR49751.1"/>
    <property type="molecule type" value="Genomic_DNA"/>
</dbReference>
<keyword evidence="1" id="KW-0175">Coiled coil</keyword>
<accession>A0A445CFQ0</accession>
<sequence>MPKKPRYTVSTAAGPAAAPTSQIHTTPMSYLSYNLVQIFICLLGYTFIQYKLWHTDGTHDTSANTSSAQQRARAPPPLHSGNGARQSRVNAIPFRPPRNEAQLAPSSDIGDARAPATNKKQPDLDEVVDDQSEDENYDPEADEVESFDDHVDDLFAACELTVNEALALPPRKKIVLNHNRELQQVGQAAGLLSGFLGTLASDFEQFPIGEKSWKTISKASKEHAFGQFKRVFHYEDDGKGIIKRGIVQRIENFWRNARNHLFHKVYDEELTFDQNLKRKPAGIEANHWKKFLEYRLNEDTKEKCKTNTANCSKQLYTHTRGSKMMARKRHEKKSDYGVQIEEYHMEIVKLKAEAAELKAESAELKAAAAEKKAKRQRMEADGKVKMQSMGNLLRYIIQEQGGSLPPEIAADLDLLRSAPTSSHTR</sequence>
<proteinExistence type="predicted"/>
<feature type="region of interest" description="Disordered" evidence="2">
    <location>
        <begin position="59"/>
        <end position="145"/>
    </location>
</feature>
<evidence type="ECO:0008006" key="5">
    <source>
        <dbReference type="Google" id="ProtNLM"/>
    </source>
</evidence>
<dbReference type="PANTHER" id="PTHR33144:SF45">
    <property type="entry name" value="TRANSPOSASE TNP1_EN_SPM-LIKE DOMAIN-CONTAINING PROTEIN"/>
    <property type="match status" value="1"/>
</dbReference>
<evidence type="ECO:0000313" key="4">
    <source>
        <dbReference type="Proteomes" id="UP000289738"/>
    </source>
</evidence>
<dbReference type="Proteomes" id="UP000289738">
    <property type="component" value="Chromosome A07"/>
</dbReference>
<reference evidence="3 4" key="1">
    <citation type="submission" date="2019-01" db="EMBL/GenBank/DDBJ databases">
        <title>Sequencing of cultivated peanut Arachis hypogaea provides insights into genome evolution and oil improvement.</title>
        <authorList>
            <person name="Chen X."/>
        </authorList>
    </citation>
    <scope>NUCLEOTIDE SEQUENCE [LARGE SCALE GENOMIC DNA]</scope>
    <source>
        <strain evidence="4">cv. Fuhuasheng</strain>
        <tissue evidence="3">Leaves</tissue>
    </source>
</reference>
<evidence type="ECO:0000313" key="3">
    <source>
        <dbReference type="EMBL" id="RYR49751.1"/>
    </source>
</evidence>
<feature type="compositionally biased region" description="Polar residues" evidence="2">
    <location>
        <begin position="60"/>
        <end position="70"/>
    </location>
</feature>
<evidence type="ECO:0000256" key="2">
    <source>
        <dbReference type="SAM" id="MobiDB-lite"/>
    </source>
</evidence>
<comment type="caution">
    <text evidence="3">The sequence shown here is derived from an EMBL/GenBank/DDBJ whole genome shotgun (WGS) entry which is preliminary data.</text>
</comment>